<sequence>MILNITNVEYLGDYSLLCLFNNGKKKRVDLTPLLSYPAFEELKDKSKFIQFGLDGTIFWANGADVSPEYLFDHGVDEA</sequence>
<accession>C9MPA3</accession>
<dbReference type="SUPFAM" id="SSF143880">
    <property type="entry name" value="NE0471 N-terminal domain-like"/>
    <property type="match status" value="1"/>
</dbReference>
<reference evidence="1 2" key="1">
    <citation type="submission" date="2009-09" db="EMBL/GenBank/DDBJ databases">
        <authorList>
            <person name="Weinstock G."/>
            <person name="Sodergren E."/>
            <person name="Clifton S."/>
            <person name="Fulton L."/>
            <person name="Fulton B."/>
            <person name="Courtney L."/>
            <person name="Fronick C."/>
            <person name="Harrison M."/>
            <person name="Strong C."/>
            <person name="Farmer C."/>
            <person name="Delahaunty K."/>
            <person name="Markovic C."/>
            <person name="Hall O."/>
            <person name="Minx P."/>
            <person name="Tomlinson C."/>
            <person name="Mitreva M."/>
            <person name="Nelson J."/>
            <person name="Hou S."/>
            <person name="Wollam A."/>
            <person name="Pepin K.H."/>
            <person name="Johnson M."/>
            <person name="Bhonagiri V."/>
            <person name="Nash W.E."/>
            <person name="Warren W."/>
            <person name="Chinwalla A."/>
            <person name="Mardis E.R."/>
            <person name="Wilson R.K."/>
        </authorList>
    </citation>
    <scope>NUCLEOTIDE SEQUENCE [LARGE SCALE GENOMIC DNA]</scope>
    <source>
        <strain evidence="1 2">F0319</strain>
    </source>
</reference>
<dbReference type="RefSeq" id="WP_004383107.1">
    <property type="nucleotide sequence ID" value="NZ_GG698713.1"/>
</dbReference>
<dbReference type="STRING" id="649761.HMPREF0973_01441"/>
<gene>
    <name evidence="1" type="ORF">HMPREF0973_01441</name>
</gene>
<organism evidence="1 2">
    <name type="scientific">Prevotella veroralis F0319</name>
    <dbReference type="NCBI Taxonomy" id="649761"/>
    <lineage>
        <taxon>Bacteria</taxon>
        <taxon>Pseudomonadati</taxon>
        <taxon>Bacteroidota</taxon>
        <taxon>Bacteroidia</taxon>
        <taxon>Bacteroidales</taxon>
        <taxon>Prevotellaceae</taxon>
        <taxon>Prevotella</taxon>
    </lineage>
</organism>
<dbReference type="InterPro" id="IPR018841">
    <property type="entry name" value="DUF2442"/>
</dbReference>
<dbReference type="eggNOG" id="ENOG5032XPR">
    <property type="taxonomic scope" value="Bacteria"/>
</dbReference>
<dbReference type="Proteomes" id="UP000003327">
    <property type="component" value="Unassembled WGS sequence"/>
</dbReference>
<keyword evidence="2" id="KW-1185">Reference proteome</keyword>
<evidence type="ECO:0008006" key="3">
    <source>
        <dbReference type="Google" id="ProtNLM"/>
    </source>
</evidence>
<dbReference type="OrthoDB" id="9803723at2"/>
<name>C9MPA3_9BACT</name>
<evidence type="ECO:0000313" key="2">
    <source>
        <dbReference type="Proteomes" id="UP000003327"/>
    </source>
</evidence>
<dbReference type="AlphaFoldDB" id="C9MPA3"/>
<dbReference type="HOGENOM" id="CLU_153045_5_0_10"/>
<dbReference type="EMBL" id="ACVA01000031">
    <property type="protein sequence ID" value="EEX18906.1"/>
    <property type="molecule type" value="Genomic_DNA"/>
</dbReference>
<proteinExistence type="predicted"/>
<comment type="caution">
    <text evidence="1">The sequence shown here is derived from an EMBL/GenBank/DDBJ whole genome shotgun (WGS) entry which is preliminary data.</text>
</comment>
<dbReference type="Gene3D" id="3.30.2020.10">
    <property type="entry name" value="NE0471-like N-terminal domain"/>
    <property type="match status" value="1"/>
</dbReference>
<protein>
    <recommendedName>
        <fullName evidence="3">DUF2442 domain-containing protein</fullName>
    </recommendedName>
</protein>
<dbReference type="InterPro" id="IPR036782">
    <property type="entry name" value="NE0471-like_N"/>
</dbReference>
<evidence type="ECO:0000313" key="1">
    <source>
        <dbReference type="EMBL" id="EEX18906.1"/>
    </source>
</evidence>
<dbReference type="Pfam" id="PF10387">
    <property type="entry name" value="DUF2442"/>
    <property type="match status" value="1"/>
</dbReference>